<feature type="compositionally biased region" description="Polar residues" evidence="1">
    <location>
        <begin position="84"/>
        <end position="107"/>
    </location>
</feature>
<dbReference type="Proteomes" id="UP001383192">
    <property type="component" value="Unassembled WGS sequence"/>
</dbReference>
<gene>
    <name evidence="2" type="ORF">VNI00_016116</name>
</gene>
<feature type="region of interest" description="Disordered" evidence="1">
    <location>
        <begin position="179"/>
        <end position="218"/>
    </location>
</feature>
<proteinExistence type="predicted"/>
<accession>A0AAW0BHA3</accession>
<dbReference type="EMBL" id="JAYKXP010000117">
    <property type="protein sequence ID" value="KAK7025334.1"/>
    <property type="molecule type" value="Genomic_DNA"/>
</dbReference>
<evidence type="ECO:0000313" key="2">
    <source>
        <dbReference type="EMBL" id="KAK7025334.1"/>
    </source>
</evidence>
<reference evidence="2 3" key="1">
    <citation type="submission" date="2024-01" db="EMBL/GenBank/DDBJ databases">
        <title>A draft genome for a cacao thread blight-causing isolate of Paramarasmius palmivorus.</title>
        <authorList>
            <person name="Baruah I.K."/>
            <person name="Bukari Y."/>
            <person name="Amoako-Attah I."/>
            <person name="Meinhardt L.W."/>
            <person name="Bailey B.A."/>
            <person name="Cohen S.P."/>
        </authorList>
    </citation>
    <scope>NUCLEOTIDE SEQUENCE [LARGE SCALE GENOMIC DNA]</scope>
    <source>
        <strain evidence="2 3">GH-12</strain>
    </source>
</reference>
<comment type="caution">
    <text evidence="2">The sequence shown here is derived from an EMBL/GenBank/DDBJ whole genome shotgun (WGS) entry which is preliminary data.</text>
</comment>
<protein>
    <submittedName>
        <fullName evidence="2">Uncharacterized protein</fullName>
    </submittedName>
</protein>
<sequence>MSTGSTNDKEIQCQGFRLKGDREVQDPKELMKYLLWKTKKGHGLVCVNKLHPVSRVRRRNLVSTVAQARRKRHNSTSPRRFPEITTSISQTSMNSQDEVNTDIQPSKDTSELPREPTPTLCTQTDDSSQLSRQSSGGGWDRYSIFQRMSQYKVCKITTSDLASLPDYSYFRGAIYVLPQSCDDGRSSTSADDESSSTDDERSSMGSRSNSTGEPASEE</sequence>
<evidence type="ECO:0000256" key="1">
    <source>
        <dbReference type="SAM" id="MobiDB-lite"/>
    </source>
</evidence>
<evidence type="ECO:0000313" key="3">
    <source>
        <dbReference type="Proteomes" id="UP001383192"/>
    </source>
</evidence>
<feature type="compositionally biased region" description="Polar residues" evidence="1">
    <location>
        <begin position="204"/>
        <end position="218"/>
    </location>
</feature>
<dbReference type="AlphaFoldDB" id="A0AAW0BHA3"/>
<feature type="region of interest" description="Disordered" evidence="1">
    <location>
        <begin position="65"/>
        <end position="139"/>
    </location>
</feature>
<organism evidence="2 3">
    <name type="scientific">Paramarasmius palmivorus</name>
    <dbReference type="NCBI Taxonomy" id="297713"/>
    <lineage>
        <taxon>Eukaryota</taxon>
        <taxon>Fungi</taxon>
        <taxon>Dikarya</taxon>
        <taxon>Basidiomycota</taxon>
        <taxon>Agaricomycotina</taxon>
        <taxon>Agaricomycetes</taxon>
        <taxon>Agaricomycetidae</taxon>
        <taxon>Agaricales</taxon>
        <taxon>Marasmiineae</taxon>
        <taxon>Marasmiaceae</taxon>
        <taxon>Paramarasmius</taxon>
    </lineage>
</organism>
<name>A0AAW0BHA3_9AGAR</name>
<keyword evidence="3" id="KW-1185">Reference proteome</keyword>